<keyword evidence="1" id="KW-0472">Membrane</keyword>
<evidence type="ECO:0008006" key="4">
    <source>
        <dbReference type="Google" id="ProtNLM"/>
    </source>
</evidence>
<evidence type="ECO:0000313" key="3">
    <source>
        <dbReference type="Proteomes" id="UP001240150"/>
    </source>
</evidence>
<feature type="transmembrane region" description="Helical" evidence="1">
    <location>
        <begin position="324"/>
        <end position="341"/>
    </location>
</feature>
<accession>A0ABY8WPH8</accession>
<keyword evidence="1" id="KW-0812">Transmembrane</keyword>
<feature type="transmembrane region" description="Helical" evidence="1">
    <location>
        <begin position="117"/>
        <end position="142"/>
    </location>
</feature>
<gene>
    <name evidence="2" type="ORF">ACTOB_001807</name>
</gene>
<feature type="transmembrane region" description="Helical" evidence="1">
    <location>
        <begin position="31"/>
        <end position="50"/>
    </location>
</feature>
<feature type="transmembrane region" description="Helical" evidence="1">
    <location>
        <begin position="423"/>
        <end position="441"/>
    </location>
</feature>
<keyword evidence="1" id="KW-1133">Transmembrane helix</keyword>
<reference evidence="2 3" key="1">
    <citation type="submission" date="2023-06" db="EMBL/GenBank/DDBJ databases">
        <authorList>
            <person name="Yushchuk O."/>
            <person name="Binda E."/>
            <person name="Ruckert-Reed C."/>
            <person name="Fedorenko V."/>
            <person name="Kalinowski J."/>
            <person name="Marinelli F."/>
        </authorList>
    </citation>
    <scope>NUCLEOTIDE SEQUENCE [LARGE SCALE GENOMIC DNA]</scope>
    <source>
        <strain evidence="2 3">NRRL 3884</strain>
    </source>
</reference>
<feature type="transmembrane region" description="Helical" evidence="1">
    <location>
        <begin position="222"/>
        <end position="238"/>
    </location>
</feature>
<dbReference type="EMBL" id="CP126980">
    <property type="protein sequence ID" value="WIM98219.1"/>
    <property type="molecule type" value="Genomic_DNA"/>
</dbReference>
<keyword evidence="3" id="KW-1185">Reference proteome</keyword>
<feature type="transmembrane region" description="Helical" evidence="1">
    <location>
        <begin position="199"/>
        <end position="216"/>
    </location>
</feature>
<evidence type="ECO:0000313" key="2">
    <source>
        <dbReference type="EMBL" id="WIM98219.1"/>
    </source>
</evidence>
<feature type="transmembrane region" description="Helical" evidence="1">
    <location>
        <begin position="348"/>
        <end position="366"/>
    </location>
</feature>
<name>A0ABY8WPH8_9ACTN</name>
<evidence type="ECO:0000256" key="1">
    <source>
        <dbReference type="SAM" id="Phobius"/>
    </source>
</evidence>
<dbReference type="Proteomes" id="UP001240150">
    <property type="component" value="Chromosome"/>
</dbReference>
<feature type="transmembrane region" description="Helical" evidence="1">
    <location>
        <begin position="386"/>
        <end position="411"/>
    </location>
</feature>
<sequence length="600" mass="64715">MRAAEEMLEERDGAVATGSRTGFTGWRRSDLGVLLGFLALAVLVMIRLWLDPNGRVLDGNDDDHGIFLFMLAHGERVVFDGAPLFFESHLNAPVGVNMMANTAILALSLPLAPVTHFLGGGVSVAIILTTGLAGTAAAWYWLFARHLVASRRAALIGALWCGFGPTMISHANGHLNFVSQYLVPLIVWQVLRLREPGRAVRGGIVLGLLIVLQIFINEETLLFTALTLGVFVLAYAIMRRAEARATARRFLAGLGVATGTTLALAGYPLWYQFLAPGNYHGQPFAPTEFVTDLLALGAYPRQSVAGIDAVAERLSVSATEDNTFFGPVGLLMIAVALRMLWRSAAARSAAIAGLVLLIASLGPRLQAAGVKTAIPLPFALVSHIPVIDLVSVTRFAMVPATIAGILLALAADRIGEYPRVRRRRFWVGMTLALVPLFPTPAPVVQGDPLPEFLTAGLWRRYVPDGRTLVPVPLPEVTTGRTAQRWATLENLDFAVPRGYFMGPADPPHDRTGSWRAPVRPTTELLNRVQATGQRPALTEADRALIRADLVYWRAAVVMLVPEAPNVAALRATLTGALGEPRLVGGVEIWDVRSLVDHPAE</sequence>
<feature type="transmembrane region" description="Helical" evidence="1">
    <location>
        <begin position="250"/>
        <end position="270"/>
    </location>
</feature>
<organism evidence="2 3">
    <name type="scientific">Actinoplanes oblitus</name>
    <dbReference type="NCBI Taxonomy" id="3040509"/>
    <lineage>
        <taxon>Bacteria</taxon>
        <taxon>Bacillati</taxon>
        <taxon>Actinomycetota</taxon>
        <taxon>Actinomycetes</taxon>
        <taxon>Micromonosporales</taxon>
        <taxon>Micromonosporaceae</taxon>
        <taxon>Actinoplanes</taxon>
    </lineage>
</organism>
<protein>
    <recommendedName>
        <fullName evidence="4">Glycosyl transferase</fullName>
    </recommendedName>
</protein>
<proteinExistence type="predicted"/>
<dbReference type="RefSeq" id="WP_284919607.1">
    <property type="nucleotide sequence ID" value="NZ_CP126980.1"/>
</dbReference>